<dbReference type="OrthoDB" id="5729110at2"/>
<dbReference type="Proteomes" id="UP000199236">
    <property type="component" value="Unassembled WGS sequence"/>
</dbReference>
<evidence type="ECO:0000256" key="1">
    <source>
        <dbReference type="ARBA" id="ARBA00004196"/>
    </source>
</evidence>
<dbReference type="Pfam" id="PF09375">
    <property type="entry name" value="Peptidase_M75"/>
    <property type="match status" value="1"/>
</dbReference>
<feature type="domain" description="Imelysin-like" evidence="5">
    <location>
        <begin position="35"/>
        <end position="307"/>
    </location>
</feature>
<protein>
    <recommendedName>
        <fullName evidence="5">Imelysin-like domain-containing protein</fullName>
    </recommendedName>
</protein>
<dbReference type="InterPro" id="IPR038352">
    <property type="entry name" value="Imelysin_sf"/>
</dbReference>
<evidence type="ECO:0000256" key="2">
    <source>
        <dbReference type="ARBA" id="ARBA00022729"/>
    </source>
</evidence>
<name>A0A1I5C7C9_9HYPH</name>
<evidence type="ECO:0000256" key="3">
    <source>
        <dbReference type="SAM" id="MobiDB-lite"/>
    </source>
</evidence>
<evidence type="ECO:0000256" key="4">
    <source>
        <dbReference type="SAM" id="SignalP"/>
    </source>
</evidence>
<keyword evidence="7" id="KW-1185">Reference proteome</keyword>
<proteinExistence type="predicted"/>
<sequence length="333" mass="37002">MWKYCLILYSLLLAPAYAQEVDMPKLVTNVVNEHILPGYERLATRSAALSKAVETSCPDNLDAVKLAYNEAFDAWMGVSHLRFGPSEDNNRAFALAFWPDTRGFTPKTLASLLTDNDPAIHDAEKFTTVSIAARGFYPMEFLLYDTQFTEEPAPQRCDLMAVMAKDIANNSAAILRDWQAGYGEMMIKADNDIYRAPEEAVRQLYTALTTGLQFTAQTRLGRPMGSFEKPRPNRAEARRSERSQRHVLLSLQANRQLASLLSENDEDIDRGFERAIRIVEDLDDPAFAGVGSIQGRIRVEALQGAITLTNDLVAEYLGPKLGISAGFNALDGD</sequence>
<accession>A0A1I5C7C9</accession>
<dbReference type="Gene3D" id="1.20.1420.20">
    <property type="entry name" value="M75 peptidase, HXXE motif"/>
    <property type="match status" value="1"/>
</dbReference>
<dbReference type="InterPro" id="IPR034984">
    <property type="entry name" value="Imelysin-like_IPPA"/>
</dbReference>
<evidence type="ECO:0000313" key="7">
    <source>
        <dbReference type="Proteomes" id="UP000199236"/>
    </source>
</evidence>
<feature type="compositionally biased region" description="Basic and acidic residues" evidence="3">
    <location>
        <begin position="228"/>
        <end position="242"/>
    </location>
</feature>
<dbReference type="GO" id="GO:0030313">
    <property type="term" value="C:cell envelope"/>
    <property type="evidence" value="ECO:0007669"/>
    <property type="project" value="UniProtKB-SubCell"/>
</dbReference>
<organism evidence="6 7">
    <name type="scientific">Cohaesibacter marisflavi</name>
    <dbReference type="NCBI Taxonomy" id="655353"/>
    <lineage>
        <taxon>Bacteria</taxon>
        <taxon>Pseudomonadati</taxon>
        <taxon>Pseudomonadota</taxon>
        <taxon>Alphaproteobacteria</taxon>
        <taxon>Hyphomicrobiales</taxon>
        <taxon>Cohaesibacteraceae</taxon>
    </lineage>
</organism>
<comment type="subcellular location">
    <subcellularLocation>
        <location evidence="1">Cell envelope</location>
    </subcellularLocation>
</comment>
<evidence type="ECO:0000259" key="5">
    <source>
        <dbReference type="Pfam" id="PF09375"/>
    </source>
</evidence>
<dbReference type="STRING" id="655353.SAMN04488056_102136"/>
<feature type="chain" id="PRO_5011790958" description="Imelysin-like domain-containing protein" evidence="4">
    <location>
        <begin position="19"/>
        <end position="333"/>
    </location>
</feature>
<reference evidence="6 7" key="1">
    <citation type="submission" date="2016-10" db="EMBL/GenBank/DDBJ databases">
        <authorList>
            <person name="de Groot N.N."/>
        </authorList>
    </citation>
    <scope>NUCLEOTIDE SEQUENCE [LARGE SCALE GENOMIC DNA]</scope>
    <source>
        <strain evidence="6 7">CGMCC 1.9157</strain>
    </source>
</reference>
<dbReference type="CDD" id="cd14659">
    <property type="entry name" value="Imelysin-like_IPPA"/>
    <property type="match status" value="1"/>
</dbReference>
<feature type="signal peptide" evidence="4">
    <location>
        <begin position="1"/>
        <end position="18"/>
    </location>
</feature>
<dbReference type="AlphaFoldDB" id="A0A1I5C7C9"/>
<evidence type="ECO:0000313" key="6">
    <source>
        <dbReference type="EMBL" id="SFN82724.1"/>
    </source>
</evidence>
<keyword evidence="2 4" id="KW-0732">Signal</keyword>
<dbReference type="EMBL" id="FOVR01000002">
    <property type="protein sequence ID" value="SFN82724.1"/>
    <property type="molecule type" value="Genomic_DNA"/>
</dbReference>
<gene>
    <name evidence="6" type="ORF">SAMN04488056_102136</name>
</gene>
<feature type="region of interest" description="Disordered" evidence="3">
    <location>
        <begin position="222"/>
        <end position="242"/>
    </location>
</feature>
<dbReference type="InterPro" id="IPR018976">
    <property type="entry name" value="Imelysin-like"/>
</dbReference>